<feature type="binding site" evidence="14">
    <location>
        <position position="431"/>
    </location>
    <ligand>
        <name>Zn(2+)</name>
        <dbReference type="ChEBI" id="CHEBI:29105"/>
    </ligand>
</feature>
<keyword evidence="10 14" id="KW-0520">NAD</keyword>
<dbReference type="Pfam" id="PF14520">
    <property type="entry name" value="HHH_5"/>
    <property type="match status" value="1"/>
</dbReference>
<sequence>MTTDDPKQRIMKLRTEIERHNRLYYIDAAPEITDREYDALLQSLDELEKRFPEFASATSPTQRVGGAPLDRFENVQHAVPMMSLSNTYSKEELVEFDRRIRRLIPEETFDYILEPKIDGVAISLRYEDGELVRAVTRGDGATGDDVTSNVRTINSIPLRLSDLMPPAVLEVRGEIYMDTAGFAKLNEERQEAGQEPFANPRNACAGSLKLLDPREVAKRPLDAIFYATGQLDGIAFDTHEQMLQTLKGYGLRITPNYWLNDTIEEILDQLDALEALRHEFPFEMDGGVIKVNERRLYEDLGYTAKSPRWAVAYKYEPEQAETTLHAISIQVGRTGVLTPVAELEPVQLAGTTVKRATLHNEDEIRRKDIKVGDRVIIEKAGEIIPAVVNVVKEKRTGAETEFRMPTACPVCGSEVEKREGEVALRCINLQCPAQVKSWLTHFASRGAMDINGLGESLVEQLVDGGLVKNPAELYALQKIEVLGLERMGEKSAENLIKGIEESKKRPFEKVLFGLGIRHVGKGAASILAKEFKNIDALMAADIQRLETIHDIGPIVGKSVVEYFVSDQARGVLNQLREAGVNFEQAQAGGSNELEGLTFVLTGSMESMSREEAGDKIQARGGKVSGSVSKKTSYLVAGESAGSKLAKAEKLGVTILSEEQLLALLGSDEKLKDQKAGQLGFEF</sequence>
<dbReference type="SUPFAM" id="SSF52113">
    <property type="entry name" value="BRCT domain"/>
    <property type="match status" value="1"/>
</dbReference>
<dbReference type="InterPro" id="IPR004150">
    <property type="entry name" value="NAD_DNA_ligase_OB"/>
</dbReference>
<dbReference type="RefSeq" id="WP_136082029.1">
    <property type="nucleotide sequence ID" value="NZ_CAAHFG010000003.1"/>
</dbReference>
<dbReference type="Pfam" id="PF00533">
    <property type="entry name" value="BRCT"/>
    <property type="match status" value="1"/>
</dbReference>
<evidence type="ECO:0000259" key="16">
    <source>
        <dbReference type="PROSITE" id="PS50172"/>
    </source>
</evidence>
<dbReference type="GO" id="GO:0006260">
    <property type="term" value="P:DNA replication"/>
    <property type="evidence" value="ECO:0007669"/>
    <property type="project" value="UniProtKB-KW"/>
</dbReference>
<dbReference type="InterPro" id="IPR001679">
    <property type="entry name" value="DNA_ligase"/>
</dbReference>
<proteinExistence type="inferred from homology"/>
<dbReference type="FunFam" id="1.10.150.20:FF:000006">
    <property type="entry name" value="DNA ligase"/>
    <property type="match status" value="1"/>
</dbReference>
<evidence type="ECO:0000256" key="9">
    <source>
        <dbReference type="ARBA" id="ARBA00022842"/>
    </source>
</evidence>
<evidence type="ECO:0000256" key="15">
    <source>
        <dbReference type="RuleBase" id="RU000618"/>
    </source>
</evidence>
<evidence type="ECO:0000256" key="12">
    <source>
        <dbReference type="ARBA" id="ARBA00034005"/>
    </source>
</evidence>
<feature type="binding site" evidence="14">
    <location>
        <position position="408"/>
    </location>
    <ligand>
        <name>Zn(2+)</name>
        <dbReference type="ChEBI" id="CHEBI:29105"/>
    </ligand>
</feature>
<dbReference type="Proteomes" id="UP000366872">
    <property type="component" value="Unassembled WGS sequence"/>
</dbReference>
<dbReference type="CDD" id="cd17748">
    <property type="entry name" value="BRCT_DNA_ligase_like"/>
    <property type="match status" value="1"/>
</dbReference>
<organism evidence="17 18">
    <name type="scientific">Pontiella desulfatans</name>
    <dbReference type="NCBI Taxonomy" id="2750659"/>
    <lineage>
        <taxon>Bacteria</taxon>
        <taxon>Pseudomonadati</taxon>
        <taxon>Kiritimatiellota</taxon>
        <taxon>Kiritimatiellia</taxon>
        <taxon>Kiritimatiellales</taxon>
        <taxon>Pontiellaceae</taxon>
        <taxon>Pontiella</taxon>
    </lineage>
</organism>
<dbReference type="InterPro" id="IPR033136">
    <property type="entry name" value="DNA_ligase_CS"/>
</dbReference>
<evidence type="ECO:0000256" key="10">
    <source>
        <dbReference type="ARBA" id="ARBA00023027"/>
    </source>
</evidence>
<dbReference type="InterPro" id="IPR012340">
    <property type="entry name" value="NA-bd_OB-fold"/>
</dbReference>
<dbReference type="Gene3D" id="3.40.50.10190">
    <property type="entry name" value="BRCT domain"/>
    <property type="match status" value="1"/>
</dbReference>
<keyword evidence="4 14" id="KW-0436">Ligase</keyword>
<dbReference type="PIRSF" id="PIRSF001604">
    <property type="entry name" value="LigA"/>
    <property type="match status" value="1"/>
</dbReference>
<dbReference type="Gene3D" id="1.10.287.610">
    <property type="entry name" value="Helix hairpin bin"/>
    <property type="match status" value="1"/>
</dbReference>
<evidence type="ECO:0000256" key="11">
    <source>
        <dbReference type="ARBA" id="ARBA00023204"/>
    </source>
</evidence>
<dbReference type="InterPro" id="IPR013839">
    <property type="entry name" value="DNAligase_adenylation"/>
</dbReference>
<reference evidence="17 18" key="1">
    <citation type="submission" date="2019-04" db="EMBL/GenBank/DDBJ databases">
        <authorList>
            <person name="Van Vliet M D."/>
        </authorList>
    </citation>
    <scope>NUCLEOTIDE SEQUENCE [LARGE SCALE GENOMIC DNA]</scope>
    <source>
        <strain evidence="17 18">F1</strain>
    </source>
</reference>
<dbReference type="HAMAP" id="MF_01588">
    <property type="entry name" value="DNA_ligase_A"/>
    <property type="match status" value="1"/>
</dbReference>
<comment type="function">
    <text evidence="1 14">DNA ligase that catalyzes the formation of phosphodiester linkages between 5'-phosphoryl and 3'-hydroxyl groups in double-stranded DNA using NAD as a coenzyme and as the energy source for the reaction. It is essential for DNA replication and repair of damaged DNA.</text>
</comment>
<comment type="catalytic activity">
    <reaction evidence="12 14 15">
        <text>NAD(+) + (deoxyribonucleotide)n-3'-hydroxyl + 5'-phospho-(deoxyribonucleotide)m = (deoxyribonucleotide)n+m + AMP + beta-nicotinamide D-nucleotide.</text>
        <dbReference type="EC" id="6.5.1.2"/>
    </reaction>
</comment>
<dbReference type="NCBIfam" id="TIGR00575">
    <property type="entry name" value="dnlj"/>
    <property type="match status" value="1"/>
</dbReference>
<dbReference type="Pfam" id="PF01653">
    <property type="entry name" value="DNA_ligase_aden"/>
    <property type="match status" value="1"/>
</dbReference>
<name>A0A6C2U9J9_PONDE</name>
<keyword evidence="7 14" id="KW-0227">DNA damage</keyword>
<feature type="binding site" evidence="14">
    <location>
        <position position="411"/>
    </location>
    <ligand>
        <name>Zn(2+)</name>
        <dbReference type="ChEBI" id="CHEBI:29105"/>
    </ligand>
</feature>
<feature type="binding site" evidence="14">
    <location>
        <position position="137"/>
    </location>
    <ligand>
        <name>NAD(+)</name>
        <dbReference type="ChEBI" id="CHEBI:57540"/>
    </ligand>
</feature>
<dbReference type="SMART" id="SM00532">
    <property type="entry name" value="LIGANc"/>
    <property type="match status" value="1"/>
</dbReference>
<evidence type="ECO:0000256" key="7">
    <source>
        <dbReference type="ARBA" id="ARBA00022763"/>
    </source>
</evidence>
<feature type="binding site" evidence="14">
    <location>
        <position position="174"/>
    </location>
    <ligand>
        <name>NAD(+)</name>
        <dbReference type="ChEBI" id="CHEBI:57540"/>
    </ligand>
</feature>
<dbReference type="EC" id="6.5.1.2" evidence="2 14"/>
<feature type="binding site" evidence="14">
    <location>
        <begin position="34"/>
        <end position="38"/>
    </location>
    <ligand>
        <name>NAD(+)</name>
        <dbReference type="ChEBI" id="CHEBI:57540"/>
    </ligand>
</feature>
<evidence type="ECO:0000256" key="6">
    <source>
        <dbReference type="ARBA" id="ARBA00022723"/>
    </source>
</evidence>
<feature type="binding site" evidence="14">
    <location>
        <position position="426"/>
    </location>
    <ligand>
        <name>Zn(2+)</name>
        <dbReference type="ChEBI" id="CHEBI:29105"/>
    </ligand>
</feature>
<evidence type="ECO:0000256" key="14">
    <source>
        <dbReference type="HAMAP-Rule" id="MF_01588"/>
    </source>
</evidence>
<evidence type="ECO:0000256" key="2">
    <source>
        <dbReference type="ARBA" id="ARBA00012722"/>
    </source>
</evidence>
<keyword evidence="9 14" id="KW-0460">Magnesium</keyword>
<dbReference type="PROSITE" id="PS01056">
    <property type="entry name" value="DNA_LIGASE_N2"/>
    <property type="match status" value="1"/>
</dbReference>
<dbReference type="Gene3D" id="1.10.150.20">
    <property type="entry name" value="5' to 3' exonuclease, C-terminal subdomain"/>
    <property type="match status" value="2"/>
</dbReference>
<evidence type="ECO:0000313" key="18">
    <source>
        <dbReference type="Proteomes" id="UP000366872"/>
    </source>
</evidence>
<dbReference type="InterPro" id="IPR041663">
    <property type="entry name" value="DisA/LigA_HHH"/>
</dbReference>
<comment type="cofactor">
    <cofactor evidence="14">
        <name>Mg(2+)</name>
        <dbReference type="ChEBI" id="CHEBI:18420"/>
    </cofactor>
    <cofactor evidence="14">
        <name>Mn(2+)</name>
        <dbReference type="ChEBI" id="CHEBI:29035"/>
    </cofactor>
</comment>
<dbReference type="GO" id="GO:0046872">
    <property type="term" value="F:metal ion binding"/>
    <property type="evidence" value="ECO:0007669"/>
    <property type="project" value="UniProtKB-KW"/>
</dbReference>
<dbReference type="SUPFAM" id="SSF47781">
    <property type="entry name" value="RuvA domain 2-like"/>
    <property type="match status" value="1"/>
</dbReference>
<evidence type="ECO:0000256" key="5">
    <source>
        <dbReference type="ARBA" id="ARBA00022705"/>
    </source>
</evidence>
<feature type="domain" description="BRCT" evidence="16">
    <location>
        <begin position="588"/>
        <end position="664"/>
    </location>
</feature>
<dbReference type="Pfam" id="PF03120">
    <property type="entry name" value="OB_DNA_ligase"/>
    <property type="match status" value="1"/>
</dbReference>
<dbReference type="FunFam" id="2.40.50.140:FF:000012">
    <property type="entry name" value="DNA ligase"/>
    <property type="match status" value="1"/>
</dbReference>
<evidence type="ECO:0000256" key="13">
    <source>
        <dbReference type="ARBA" id="ARBA00060881"/>
    </source>
</evidence>
<dbReference type="AlphaFoldDB" id="A0A6C2U9J9"/>
<dbReference type="InterPro" id="IPR001357">
    <property type="entry name" value="BRCT_dom"/>
</dbReference>
<dbReference type="InterPro" id="IPR018239">
    <property type="entry name" value="DNA_ligase_AS"/>
</dbReference>
<dbReference type="GO" id="GO:0006281">
    <property type="term" value="P:DNA repair"/>
    <property type="evidence" value="ECO:0007669"/>
    <property type="project" value="UniProtKB-KW"/>
</dbReference>
<dbReference type="Pfam" id="PF03119">
    <property type="entry name" value="DNA_ligase_ZBD"/>
    <property type="match status" value="1"/>
</dbReference>
<dbReference type="PANTHER" id="PTHR23389">
    <property type="entry name" value="CHROMOSOME TRANSMISSION FIDELITY FACTOR 18"/>
    <property type="match status" value="1"/>
</dbReference>
<dbReference type="GO" id="GO:0003911">
    <property type="term" value="F:DNA ligase (NAD+) activity"/>
    <property type="evidence" value="ECO:0007669"/>
    <property type="project" value="UniProtKB-UniRule"/>
</dbReference>
<gene>
    <name evidence="17" type="primary">ligA_2</name>
    <name evidence="14" type="synonym">ligA</name>
    <name evidence="17" type="ORF">PDESU_05124</name>
</gene>
<keyword evidence="5 14" id="KW-0235">DNA replication</keyword>
<dbReference type="PROSITE" id="PS50172">
    <property type="entry name" value="BRCT"/>
    <property type="match status" value="1"/>
</dbReference>
<feature type="active site" description="N6-AMP-lysine intermediate" evidence="14">
    <location>
        <position position="116"/>
    </location>
</feature>
<dbReference type="CDD" id="cd00114">
    <property type="entry name" value="LIGANc"/>
    <property type="match status" value="1"/>
</dbReference>
<dbReference type="Gene3D" id="2.40.50.140">
    <property type="entry name" value="Nucleic acid-binding proteins"/>
    <property type="match status" value="1"/>
</dbReference>
<dbReference type="PROSITE" id="PS01055">
    <property type="entry name" value="DNA_LIGASE_N1"/>
    <property type="match status" value="1"/>
</dbReference>
<dbReference type="Pfam" id="PF12826">
    <property type="entry name" value="HHH_2"/>
    <property type="match status" value="1"/>
</dbReference>
<keyword evidence="18" id="KW-1185">Reference proteome</keyword>
<evidence type="ECO:0000256" key="4">
    <source>
        <dbReference type="ARBA" id="ARBA00022598"/>
    </source>
</evidence>
<dbReference type="InterPro" id="IPR010994">
    <property type="entry name" value="RuvA_2-like"/>
</dbReference>
<dbReference type="FunFam" id="3.30.470.30:FF:000001">
    <property type="entry name" value="DNA ligase"/>
    <property type="match status" value="1"/>
</dbReference>
<dbReference type="SMART" id="SM00292">
    <property type="entry name" value="BRCT"/>
    <property type="match status" value="1"/>
</dbReference>
<dbReference type="GO" id="GO:0005829">
    <property type="term" value="C:cytosol"/>
    <property type="evidence" value="ECO:0007669"/>
    <property type="project" value="TreeGrafter"/>
</dbReference>
<dbReference type="Gene3D" id="6.20.10.30">
    <property type="match status" value="1"/>
</dbReference>
<dbReference type="FunFam" id="1.10.150.20:FF:000007">
    <property type="entry name" value="DNA ligase"/>
    <property type="match status" value="1"/>
</dbReference>
<feature type="binding site" evidence="14">
    <location>
        <position position="290"/>
    </location>
    <ligand>
        <name>NAD(+)</name>
        <dbReference type="ChEBI" id="CHEBI:57540"/>
    </ligand>
</feature>
<evidence type="ECO:0000256" key="3">
    <source>
        <dbReference type="ARBA" id="ARBA00013308"/>
    </source>
</evidence>
<dbReference type="Gene3D" id="3.30.470.30">
    <property type="entry name" value="DNA ligase/mRNA capping enzyme"/>
    <property type="match status" value="1"/>
</dbReference>
<dbReference type="SUPFAM" id="SSF50249">
    <property type="entry name" value="Nucleic acid-binding proteins"/>
    <property type="match status" value="1"/>
</dbReference>
<accession>A0A6C2U9J9</accession>
<feature type="binding site" evidence="14">
    <location>
        <begin position="83"/>
        <end position="84"/>
    </location>
    <ligand>
        <name>NAD(+)</name>
        <dbReference type="ChEBI" id="CHEBI:57540"/>
    </ligand>
</feature>
<keyword evidence="8 14" id="KW-0862">Zinc</keyword>
<dbReference type="InterPro" id="IPR004149">
    <property type="entry name" value="Znf_DNAligase_C4"/>
</dbReference>
<dbReference type="InterPro" id="IPR036420">
    <property type="entry name" value="BRCT_dom_sf"/>
</dbReference>
<comment type="similarity">
    <text evidence="13 14">Belongs to the NAD-dependent DNA ligase family. LigA subfamily.</text>
</comment>
<evidence type="ECO:0000256" key="8">
    <source>
        <dbReference type="ARBA" id="ARBA00022833"/>
    </source>
</evidence>
<protein>
    <recommendedName>
        <fullName evidence="3 14">DNA ligase</fullName>
        <ecNumber evidence="2 14">6.5.1.2</ecNumber>
    </recommendedName>
    <alternativeName>
        <fullName evidence="14">Polydeoxyribonucleotide synthase [NAD(+)]</fullName>
    </alternativeName>
</protein>
<feature type="binding site" evidence="14">
    <location>
        <position position="114"/>
    </location>
    <ligand>
        <name>NAD(+)</name>
        <dbReference type="ChEBI" id="CHEBI:57540"/>
    </ligand>
</feature>
<keyword evidence="6 14" id="KW-0479">Metal-binding</keyword>
<evidence type="ECO:0000256" key="1">
    <source>
        <dbReference type="ARBA" id="ARBA00004067"/>
    </source>
</evidence>
<evidence type="ECO:0000313" key="17">
    <source>
        <dbReference type="EMBL" id="VGO16533.1"/>
    </source>
</evidence>
<dbReference type="SUPFAM" id="SSF56091">
    <property type="entry name" value="DNA ligase/mRNA capping enzyme, catalytic domain"/>
    <property type="match status" value="1"/>
</dbReference>
<dbReference type="InterPro" id="IPR013840">
    <property type="entry name" value="DNAligase_N"/>
</dbReference>
<dbReference type="PANTHER" id="PTHR23389:SF9">
    <property type="entry name" value="DNA LIGASE"/>
    <property type="match status" value="1"/>
</dbReference>
<dbReference type="EMBL" id="CAAHFG010000003">
    <property type="protein sequence ID" value="VGO16533.1"/>
    <property type="molecule type" value="Genomic_DNA"/>
</dbReference>
<keyword evidence="14" id="KW-0464">Manganese</keyword>
<keyword evidence="11 14" id="KW-0234">DNA repair</keyword>
<feature type="binding site" evidence="14">
    <location>
        <position position="314"/>
    </location>
    <ligand>
        <name>NAD(+)</name>
        <dbReference type="ChEBI" id="CHEBI:57540"/>
    </ligand>
</feature>
<dbReference type="NCBIfam" id="NF005932">
    <property type="entry name" value="PRK07956.1"/>
    <property type="match status" value="1"/>
</dbReference>